<dbReference type="Proteomes" id="UP000694421">
    <property type="component" value="Unplaced"/>
</dbReference>
<evidence type="ECO:0000259" key="10">
    <source>
        <dbReference type="PROSITE" id="PS50119"/>
    </source>
</evidence>
<dbReference type="Ensembl" id="ENSSMRT00000012964.1">
    <property type="protein sequence ID" value="ENSSMRP00000011143.1"/>
    <property type="gene ID" value="ENSSMRG00000008762.1"/>
</dbReference>
<dbReference type="InterPro" id="IPR027370">
    <property type="entry name" value="Znf-RING_euk"/>
</dbReference>
<dbReference type="PROSITE" id="PS50119">
    <property type="entry name" value="ZF_BBOX"/>
    <property type="match status" value="1"/>
</dbReference>
<evidence type="ECO:0000256" key="8">
    <source>
        <dbReference type="SAM" id="MobiDB-lite"/>
    </source>
</evidence>
<dbReference type="GeneTree" id="ENSGT00940000158668"/>
<keyword evidence="2" id="KW-0528">Neurotoxin</keyword>
<feature type="domain" description="B30.2/SPRY" evidence="11">
    <location>
        <begin position="425"/>
        <end position="631"/>
    </location>
</feature>
<dbReference type="Gene3D" id="2.60.120.920">
    <property type="match status" value="1"/>
</dbReference>
<dbReference type="Gene3D" id="3.30.160.60">
    <property type="entry name" value="Classic Zinc Finger"/>
    <property type="match status" value="1"/>
</dbReference>
<dbReference type="SUPFAM" id="SSF57850">
    <property type="entry name" value="RING/U-box"/>
    <property type="match status" value="2"/>
</dbReference>
<evidence type="ECO:0000256" key="2">
    <source>
        <dbReference type="ARBA" id="ARBA00022699"/>
    </source>
</evidence>
<accession>A0A8D0BX56</accession>
<evidence type="ECO:0000256" key="4">
    <source>
        <dbReference type="ARBA" id="ARBA00022771"/>
    </source>
</evidence>
<dbReference type="SMART" id="SM00449">
    <property type="entry name" value="SPRY"/>
    <property type="match status" value="1"/>
</dbReference>
<dbReference type="SMART" id="SM00589">
    <property type="entry name" value="PRY"/>
    <property type="match status" value="1"/>
</dbReference>
<evidence type="ECO:0000313" key="12">
    <source>
        <dbReference type="Ensembl" id="ENSSMRP00000011143.1"/>
    </source>
</evidence>
<dbReference type="InterPro" id="IPR003877">
    <property type="entry name" value="SPRY_dom"/>
</dbReference>
<keyword evidence="5" id="KW-0862">Zinc</keyword>
<feature type="compositionally biased region" description="Basic and acidic residues" evidence="8">
    <location>
        <begin position="87"/>
        <end position="110"/>
    </location>
</feature>
<dbReference type="AlphaFoldDB" id="A0A8D0BX56"/>
<dbReference type="PROSITE" id="PS00518">
    <property type="entry name" value="ZF_RING_1"/>
    <property type="match status" value="2"/>
</dbReference>
<feature type="region of interest" description="Disordered" evidence="8">
    <location>
        <begin position="67"/>
        <end position="112"/>
    </location>
</feature>
<dbReference type="InterPro" id="IPR017907">
    <property type="entry name" value="Znf_RING_CS"/>
</dbReference>
<keyword evidence="13" id="KW-1185">Reference proteome</keyword>
<dbReference type="InterPro" id="IPR013083">
    <property type="entry name" value="Znf_RING/FYVE/PHD"/>
</dbReference>
<dbReference type="Pfam" id="PF13445">
    <property type="entry name" value="zf-RING_UBOX"/>
    <property type="match status" value="1"/>
</dbReference>
<dbReference type="SMART" id="SM00184">
    <property type="entry name" value="RING"/>
    <property type="match status" value="2"/>
</dbReference>
<evidence type="ECO:0000256" key="1">
    <source>
        <dbReference type="ARBA" id="ARBA00009651"/>
    </source>
</evidence>
<protein>
    <submittedName>
        <fullName evidence="12">Uncharacterized protein</fullName>
    </submittedName>
</protein>
<evidence type="ECO:0000256" key="7">
    <source>
        <dbReference type="PROSITE-ProRule" id="PRU00024"/>
    </source>
</evidence>
<dbReference type="InterPro" id="IPR003879">
    <property type="entry name" value="Butyrophylin_SPRY"/>
</dbReference>
<dbReference type="Gene3D" id="3.30.40.10">
    <property type="entry name" value="Zinc/RING finger domain, C3HC4 (zinc finger)"/>
    <property type="match status" value="2"/>
</dbReference>
<comment type="similarity">
    <text evidence="1">Belongs to the ohanin/vespryn family.</text>
</comment>
<evidence type="ECO:0000259" key="9">
    <source>
        <dbReference type="PROSITE" id="PS50089"/>
    </source>
</evidence>
<dbReference type="InterPro" id="IPR001870">
    <property type="entry name" value="B30.2/SPRY"/>
</dbReference>
<dbReference type="PROSITE" id="PS50188">
    <property type="entry name" value="B302_SPRY"/>
    <property type="match status" value="1"/>
</dbReference>
<evidence type="ECO:0000313" key="13">
    <source>
        <dbReference type="Proteomes" id="UP000694421"/>
    </source>
</evidence>
<dbReference type="InterPro" id="IPR050143">
    <property type="entry name" value="TRIM/RBCC"/>
</dbReference>
<feature type="domain" description="RING-type" evidence="9">
    <location>
        <begin position="16"/>
        <end position="57"/>
    </location>
</feature>
<dbReference type="OMA" id="HWWEVEL"/>
<sequence>MASKDSDDEFSSQTTCLTCQQHFNDPVALNCGHTVCSSCLTKRLGESTSEITCPQCSESFQHTSCQTREQPAPPTALVEPVQEGEGAETKNGECEKDGECEENGERKKDGECEENGECEKKSRKLYCKDDQLPFCLPCDTSKDQKGHKVEDVTQKAQVTQSALSENKTSEIPVSDFPGIEEEKEALCPICWEYLTDPVTLDCGHNFCQSCITEHYEKGAQTGKLTCPLCKVRIRERNFRPNPQLAKIVEDLKFRPLKSHKEKIQAQLKSREEKRKRLVDQKLVEEARSQECMKQLYLEIQKSQSAFEQMYKFLEEREFSWLSEMRALRKEVEKQVEKNENVLSVNISHLTNLIAEMKEKCEEPPHTFMRDIADTISRFEKDQVGECEDLSIWLEESLEMCRQKNSALIMSMAKCAESMEETLKNASLDKELKKGFLKQKKNKVNVTLDAEAAHPDLILSADLKSVKTGHEQQNLPENPKRFEAMRCVLGCEKFTSGIHWWEVELNVDVDVEEDEWFDRDDEQLLLLGIARESIQRKRDFNPSPKAGVWAVGIIPLFKELLVFTPRKLTRVKLKQELTKIQVILDYDAGQVEFLDSSSNTSVFIYPSASFAGEPVYPFFCLEGKGLQLKCLD</sequence>
<dbReference type="SUPFAM" id="SSF57845">
    <property type="entry name" value="B-box zinc-binding domain"/>
    <property type="match status" value="1"/>
</dbReference>
<reference evidence="12" key="2">
    <citation type="submission" date="2025-09" db="UniProtKB">
        <authorList>
            <consortium name="Ensembl"/>
        </authorList>
    </citation>
    <scope>IDENTIFICATION</scope>
</reference>
<keyword evidence="3" id="KW-0479">Metal-binding</keyword>
<keyword evidence="4 7" id="KW-0863">Zinc-finger</keyword>
<dbReference type="PRINTS" id="PR01407">
    <property type="entry name" value="BUTYPHLNCDUF"/>
</dbReference>
<evidence type="ECO:0000256" key="5">
    <source>
        <dbReference type="ARBA" id="ARBA00022833"/>
    </source>
</evidence>
<evidence type="ECO:0000259" key="11">
    <source>
        <dbReference type="PROSITE" id="PS50188"/>
    </source>
</evidence>
<dbReference type="Pfam" id="PF00622">
    <property type="entry name" value="SPRY"/>
    <property type="match status" value="1"/>
</dbReference>
<evidence type="ECO:0000256" key="3">
    <source>
        <dbReference type="ARBA" id="ARBA00022723"/>
    </source>
</evidence>
<evidence type="ECO:0000256" key="6">
    <source>
        <dbReference type="ARBA" id="ARBA00034460"/>
    </source>
</evidence>
<dbReference type="PANTHER" id="PTHR24103">
    <property type="entry name" value="E3 UBIQUITIN-PROTEIN LIGASE TRIM"/>
    <property type="match status" value="1"/>
</dbReference>
<dbReference type="InterPro" id="IPR000315">
    <property type="entry name" value="Znf_B-box"/>
</dbReference>
<dbReference type="InterPro" id="IPR001841">
    <property type="entry name" value="Znf_RING"/>
</dbReference>
<name>A0A8D0BX56_SALMN</name>
<comment type="function">
    <text evidence="6">Neurotoxin that produces dose-dependent hypolocomotion and hyperalgesia in mice. May directly act on the central nervous system, as it is 6500-fold more potent when administered intracerebroventricularly than intraperitoneal.</text>
</comment>
<dbReference type="Pfam" id="PF15227">
    <property type="entry name" value="zf-C3HC4_4"/>
    <property type="match status" value="1"/>
</dbReference>
<reference evidence="12" key="1">
    <citation type="submission" date="2025-08" db="UniProtKB">
        <authorList>
            <consortium name="Ensembl"/>
        </authorList>
    </citation>
    <scope>IDENTIFICATION</scope>
</reference>
<organism evidence="12 13">
    <name type="scientific">Salvator merianae</name>
    <name type="common">Argentine black and white tegu</name>
    <name type="synonym">Tupinambis merianae</name>
    <dbReference type="NCBI Taxonomy" id="96440"/>
    <lineage>
        <taxon>Eukaryota</taxon>
        <taxon>Metazoa</taxon>
        <taxon>Chordata</taxon>
        <taxon>Craniata</taxon>
        <taxon>Vertebrata</taxon>
        <taxon>Euteleostomi</taxon>
        <taxon>Lepidosauria</taxon>
        <taxon>Squamata</taxon>
        <taxon>Bifurcata</taxon>
        <taxon>Unidentata</taxon>
        <taxon>Episquamata</taxon>
        <taxon>Laterata</taxon>
        <taxon>Teiioidea</taxon>
        <taxon>Teiidae</taxon>
        <taxon>Salvator</taxon>
    </lineage>
</organism>
<dbReference type="SUPFAM" id="SSF49899">
    <property type="entry name" value="Concanavalin A-like lectins/glucanases"/>
    <property type="match status" value="1"/>
</dbReference>
<dbReference type="GO" id="GO:0008270">
    <property type="term" value="F:zinc ion binding"/>
    <property type="evidence" value="ECO:0007669"/>
    <property type="project" value="UniProtKB-KW"/>
</dbReference>
<dbReference type="InterPro" id="IPR043136">
    <property type="entry name" value="B30.2/SPRY_sf"/>
</dbReference>
<dbReference type="PROSITE" id="PS50089">
    <property type="entry name" value="ZF_RING_2"/>
    <property type="match status" value="2"/>
</dbReference>
<dbReference type="Pfam" id="PF13765">
    <property type="entry name" value="PRY"/>
    <property type="match status" value="1"/>
</dbReference>
<feature type="domain" description="B box-type" evidence="10">
    <location>
        <begin position="107"/>
        <end position="152"/>
    </location>
</feature>
<feature type="domain" description="RING-type" evidence="9">
    <location>
        <begin position="187"/>
        <end position="230"/>
    </location>
</feature>
<keyword evidence="2" id="KW-0800">Toxin</keyword>
<proteinExistence type="inferred from homology"/>
<dbReference type="InterPro" id="IPR006574">
    <property type="entry name" value="PRY"/>
</dbReference>
<dbReference type="InterPro" id="IPR013320">
    <property type="entry name" value="ConA-like_dom_sf"/>
</dbReference>